<dbReference type="InterPro" id="IPR004839">
    <property type="entry name" value="Aminotransferase_I/II_large"/>
</dbReference>
<dbReference type="CDD" id="cd00609">
    <property type="entry name" value="AAT_like"/>
    <property type="match status" value="1"/>
</dbReference>
<feature type="region of interest" description="Disordered" evidence="5">
    <location>
        <begin position="42"/>
        <end position="67"/>
    </location>
</feature>
<organism evidence="7 8">
    <name type="scientific">Paenibacillus lycopersici</name>
    <dbReference type="NCBI Taxonomy" id="2704462"/>
    <lineage>
        <taxon>Bacteria</taxon>
        <taxon>Bacillati</taxon>
        <taxon>Bacillota</taxon>
        <taxon>Bacilli</taxon>
        <taxon>Bacillales</taxon>
        <taxon>Paenibacillaceae</taxon>
        <taxon>Paenibacillus</taxon>
    </lineage>
</organism>
<dbReference type="InterPro" id="IPR050859">
    <property type="entry name" value="Class-I_PLP-dep_aminotransf"/>
</dbReference>
<dbReference type="InterPro" id="IPR015424">
    <property type="entry name" value="PyrdxlP-dep_Trfase"/>
</dbReference>
<dbReference type="Gene3D" id="3.40.640.10">
    <property type="entry name" value="Type I PLP-dependent aspartate aminotransferase-like (Major domain)"/>
    <property type="match status" value="1"/>
</dbReference>
<evidence type="ECO:0000313" key="8">
    <source>
        <dbReference type="Proteomes" id="UP000476064"/>
    </source>
</evidence>
<accession>A0A6C0FYN0</accession>
<dbReference type="EMBL" id="CP048209">
    <property type="protein sequence ID" value="QHT60079.1"/>
    <property type="molecule type" value="Genomic_DNA"/>
</dbReference>
<dbReference type="InterPro" id="IPR015422">
    <property type="entry name" value="PyrdxlP-dep_Trfase_small"/>
</dbReference>
<evidence type="ECO:0000259" key="6">
    <source>
        <dbReference type="Pfam" id="PF00155"/>
    </source>
</evidence>
<evidence type="ECO:0000313" key="7">
    <source>
        <dbReference type="EMBL" id="QHT60079.1"/>
    </source>
</evidence>
<dbReference type="GO" id="GO:1901605">
    <property type="term" value="P:alpha-amino acid metabolic process"/>
    <property type="evidence" value="ECO:0007669"/>
    <property type="project" value="TreeGrafter"/>
</dbReference>
<dbReference type="GO" id="GO:0030170">
    <property type="term" value="F:pyridoxal phosphate binding"/>
    <property type="evidence" value="ECO:0007669"/>
    <property type="project" value="InterPro"/>
</dbReference>
<keyword evidence="3 7" id="KW-0808">Transferase</keyword>
<reference evidence="7 8" key="1">
    <citation type="submission" date="2020-01" db="EMBL/GenBank/DDBJ databases">
        <title>Paenibacillus sp. nov., isolated from tomato rhizosphere.</title>
        <authorList>
            <person name="Weon H.-Y."/>
            <person name="Lee S.A."/>
        </authorList>
    </citation>
    <scope>NUCLEOTIDE SEQUENCE [LARGE SCALE GENOMIC DNA]</scope>
    <source>
        <strain evidence="7 8">12200R-189</strain>
    </source>
</reference>
<evidence type="ECO:0000256" key="5">
    <source>
        <dbReference type="SAM" id="MobiDB-lite"/>
    </source>
</evidence>
<feature type="domain" description="Aminotransferase class I/classII large" evidence="6">
    <location>
        <begin position="71"/>
        <end position="427"/>
    </location>
</feature>
<evidence type="ECO:0000256" key="2">
    <source>
        <dbReference type="ARBA" id="ARBA00022576"/>
    </source>
</evidence>
<dbReference type="Proteomes" id="UP000476064">
    <property type="component" value="Chromosome"/>
</dbReference>
<keyword evidence="4" id="KW-0663">Pyridoxal phosphate</keyword>
<evidence type="ECO:0000256" key="4">
    <source>
        <dbReference type="ARBA" id="ARBA00022898"/>
    </source>
</evidence>
<feature type="region of interest" description="Disordered" evidence="5">
    <location>
        <begin position="223"/>
        <end position="248"/>
    </location>
</feature>
<dbReference type="PANTHER" id="PTHR42790:SF19">
    <property type="entry name" value="KYNURENINE_ALPHA-AMINOADIPATE AMINOTRANSFERASE, MITOCHONDRIAL"/>
    <property type="match status" value="1"/>
</dbReference>
<dbReference type="PANTHER" id="PTHR42790">
    <property type="entry name" value="AMINOTRANSFERASE"/>
    <property type="match status" value="1"/>
</dbReference>
<keyword evidence="2 7" id="KW-0032">Aminotransferase</keyword>
<dbReference type="GO" id="GO:0008483">
    <property type="term" value="F:transaminase activity"/>
    <property type="evidence" value="ECO:0007669"/>
    <property type="project" value="UniProtKB-KW"/>
</dbReference>
<feature type="compositionally biased region" description="Low complexity" evidence="5">
    <location>
        <begin position="223"/>
        <end position="241"/>
    </location>
</feature>
<dbReference type="Gene3D" id="3.90.1150.10">
    <property type="entry name" value="Aspartate Aminotransferase, domain 1"/>
    <property type="match status" value="1"/>
</dbReference>
<comment type="cofactor">
    <cofactor evidence="1">
        <name>pyridoxal 5'-phosphate</name>
        <dbReference type="ChEBI" id="CHEBI:597326"/>
    </cofactor>
</comment>
<keyword evidence="8" id="KW-1185">Reference proteome</keyword>
<dbReference type="SUPFAM" id="SSF53383">
    <property type="entry name" value="PLP-dependent transferases"/>
    <property type="match status" value="1"/>
</dbReference>
<dbReference type="KEGG" id="plyc:GXP70_09085"/>
<sequence>MRNAKGPGGGSLADLLHSGRLEAFLSFAGDWPAEFVVKPERLDAGIEPDTAKDDSDPEDAMSSAAKASAVPDQGLLSLREQICAHMAAQCIAAEPDEVIVTATPQAAIALIVCALLQPGDTVLVGERTHPGSLAVFRQAKLRVVPVAFDDEGMDAADLERLAERHQPKLVYTMPTIGVPDATIWSEERRLALLACSRRYGMLVVEDDPYGWLRFEGAFGNATTSTVPPSPAPSAVQPPAAQLSTSQPSAWHSPVPALFELDRRNGGGGVLYASTFAAMLGPQASAGWIASSRADVMARLANAKPAGRAEPVEQQAQRKLERLLRHCGLERHAHTVRMSVASRMHRMQDLLSRQGLSGVAWHEPPGGMFLWVELPPGLDAEALLRCAAAKRVTFDIGAPFYAGHPERNRIRLNVANLPEARMAEGVARFAEAVNEFLGRSST</sequence>
<dbReference type="InterPro" id="IPR015421">
    <property type="entry name" value="PyrdxlP-dep_Trfase_major"/>
</dbReference>
<name>A0A6C0FYN0_9BACL</name>
<evidence type="ECO:0000256" key="3">
    <source>
        <dbReference type="ARBA" id="ARBA00022679"/>
    </source>
</evidence>
<protein>
    <submittedName>
        <fullName evidence="7">PLP-dependent aminotransferase family protein</fullName>
    </submittedName>
</protein>
<dbReference type="AlphaFoldDB" id="A0A6C0FYN0"/>
<proteinExistence type="predicted"/>
<feature type="compositionally biased region" description="Basic and acidic residues" evidence="5">
    <location>
        <begin position="42"/>
        <end position="54"/>
    </location>
</feature>
<evidence type="ECO:0000256" key="1">
    <source>
        <dbReference type="ARBA" id="ARBA00001933"/>
    </source>
</evidence>
<gene>
    <name evidence="7" type="ORF">GXP70_09085</name>
</gene>
<dbReference type="RefSeq" id="WP_162356143.1">
    <property type="nucleotide sequence ID" value="NZ_CP048209.1"/>
</dbReference>
<dbReference type="Pfam" id="PF00155">
    <property type="entry name" value="Aminotran_1_2"/>
    <property type="match status" value="1"/>
</dbReference>